<evidence type="ECO:0000313" key="1">
    <source>
        <dbReference type="EMBL" id="KTT68751.1"/>
    </source>
</evidence>
<dbReference type="AlphaFoldDB" id="A0A147HV20"/>
<reference evidence="1 2" key="1">
    <citation type="journal article" date="2016" name="Front. Microbiol.">
        <title>Genomic Resource of Rice Seed Associated Bacteria.</title>
        <authorList>
            <person name="Midha S."/>
            <person name="Bansal K."/>
            <person name="Sharma S."/>
            <person name="Kumar N."/>
            <person name="Patil P.P."/>
            <person name="Chaudhry V."/>
            <person name="Patil P.B."/>
        </authorList>
    </citation>
    <scope>NUCLEOTIDE SEQUENCE [LARGE SCALE GENOMIC DNA]</scope>
    <source>
        <strain evidence="1 2">NS319</strain>
    </source>
</reference>
<gene>
    <name evidence="1" type="ORF">NS319_12390</name>
</gene>
<feature type="non-terminal residue" evidence="1">
    <location>
        <position position="1"/>
    </location>
</feature>
<sequence>DWRGERGCLTEGACVMERLLRRSPSTMLRMVLLPVSGRIEVAAPPGPCQKRPRVFVDQARAG</sequence>
<accession>A0A147HV20</accession>
<comment type="caution">
    <text evidence="1">The sequence shown here is derived from an EMBL/GenBank/DDBJ whole genome shotgun (WGS) entry which is preliminary data.</text>
</comment>
<evidence type="ECO:0000313" key="2">
    <source>
        <dbReference type="Proteomes" id="UP000072867"/>
    </source>
</evidence>
<name>A0A147HV20_9SPHN</name>
<dbReference type="PATRIC" id="fig|33051.3.peg.3716"/>
<organism evidence="1 2">
    <name type="scientific">Sphingomonas sanguinis</name>
    <dbReference type="NCBI Taxonomy" id="33051"/>
    <lineage>
        <taxon>Bacteria</taxon>
        <taxon>Pseudomonadati</taxon>
        <taxon>Pseudomonadota</taxon>
        <taxon>Alphaproteobacteria</taxon>
        <taxon>Sphingomonadales</taxon>
        <taxon>Sphingomonadaceae</taxon>
        <taxon>Sphingomonas</taxon>
    </lineage>
</organism>
<dbReference type="EMBL" id="LDTD01000088">
    <property type="protein sequence ID" value="KTT68751.1"/>
    <property type="molecule type" value="Genomic_DNA"/>
</dbReference>
<proteinExistence type="predicted"/>
<dbReference type="Proteomes" id="UP000072867">
    <property type="component" value="Unassembled WGS sequence"/>
</dbReference>
<protein>
    <submittedName>
        <fullName evidence="1">Uncharacterized protein</fullName>
    </submittedName>
</protein>